<organism evidence="7 8">
    <name type="scientific">Calycomorphotria hydatis</name>
    <dbReference type="NCBI Taxonomy" id="2528027"/>
    <lineage>
        <taxon>Bacteria</taxon>
        <taxon>Pseudomonadati</taxon>
        <taxon>Planctomycetota</taxon>
        <taxon>Planctomycetia</taxon>
        <taxon>Planctomycetales</taxon>
        <taxon>Planctomycetaceae</taxon>
        <taxon>Calycomorphotria</taxon>
    </lineage>
</organism>
<keyword evidence="4" id="KW-0597">Phosphoprotein</keyword>
<sequence length="187" mass="21192">MTTVGIKIETYDSAEDFQARFIPNGPGCLVFDVRMPATSGLDLYEQLLERGVRMPVIFMTAFADVPMAVRAMKSGAVEFVEKPFNRQELLDRVQRALREDVLRHQLEIEDKELDHRFATLTDKEKEVLMLVQQGVPNKSIASKLGITSRAVEMRRAGLMKKLGVNSLAELLRISLRRELSSENRNGQ</sequence>
<dbReference type="PRINTS" id="PR00038">
    <property type="entry name" value="HTHLUXR"/>
</dbReference>
<dbReference type="GO" id="GO:0006355">
    <property type="term" value="P:regulation of DNA-templated transcription"/>
    <property type="evidence" value="ECO:0007669"/>
    <property type="project" value="InterPro"/>
</dbReference>
<name>A0A517T9Z0_9PLAN</name>
<dbReference type="PROSITE" id="PS50043">
    <property type="entry name" value="HTH_LUXR_2"/>
    <property type="match status" value="1"/>
</dbReference>
<dbReference type="InterPro" id="IPR001789">
    <property type="entry name" value="Sig_transdc_resp-reg_receiver"/>
</dbReference>
<accession>A0A517T9Z0</accession>
<keyword evidence="3" id="KW-0804">Transcription</keyword>
<protein>
    <submittedName>
        <fullName evidence="7">Response regulator protein TodT</fullName>
    </submittedName>
</protein>
<evidence type="ECO:0000259" key="5">
    <source>
        <dbReference type="PROSITE" id="PS50043"/>
    </source>
</evidence>
<proteinExistence type="predicted"/>
<evidence type="ECO:0000256" key="3">
    <source>
        <dbReference type="ARBA" id="ARBA00023163"/>
    </source>
</evidence>
<evidence type="ECO:0000313" key="8">
    <source>
        <dbReference type="Proteomes" id="UP000319976"/>
    </source>
</evidence>
<feature type="modified residue" description="4-aspartylphosphate" evidence="4">
    <location>
        <position position="32"/>
    </location>
</feature>
<keyword evidence="8" id="KW-1185">Reference proteome</keyword>
<dbReference type="SMART" id="SM00421">
    <property type="entry name" value="HTH_LUXR"/>
    <property type="match status" value="1"/>
</dbReference>
<reference evidence="7 8" key="1">
    <citation type="submission" date="2019-02" db="EMBL/GenBank/DDBJ databases">
        <title>Deep-cultivation of Planctomycetes and their phenomic and genomic characterization uncovers novel biology.</title>
        <authorList>
            <person name="Wiegand S."/>
            <person name="Jogler M."/>
            <person name="Boedeker C."/>
            <person name="Pinto D."/>
            <person name="Vollmers J."/>
            <person name="Rivas-Marin E."/>
            <person name="Kohn T."/>
            <person name="Peeters S.H."/>
            <person name="Heuer A."/>
            <person name="Rast P."/>
            <person name="Oberbeckmann S."/>
            <person name="Bunk B."/>
            <person name="Jeske O."/>
            <person name="Meyerdierks A."/>
            <person name="Storesund J.E."/>
            <person name="Kallscheuer N."/>
            <person name="Luecker S."/>
            <person name="Lage O.M."/>
            <person name="Pohl T."/>
            <person name="Merkel B.J."/>
            <person name="Hornburger P."/>
            <person name="Mueller R.-W."/>
            <person name="Bruemmer F."/>
            <person name="Labrenz M."/>
            <person name="Spormann A.M."/>
            <person name="Op den Camp H."/>
            <person name="Overmann J."/>
            <person name="Amann R."/>
            <person name="Jetten M.S.M."/>
            <person name="Mascher T."/>
            <person name="Medema M.H."/>
            <person name="Devos D.P."/>
            <person name="Kaster A.-K."/>
            <person name="Ovreas L."/>
            <person name="Rohde M."/>
            <person name="Galperin M.Y."/>
            <person name="Jogler C."/>
        </authorList>
    </citation>
    <scope>NUCLEOTIDE SEQUENCE [LARGE SCALE GENOMIC DNA]</scope>
    <source>
        <strain evidence="7 8">V22</strain>
    </source>
</reference>
<feature type="domain" description="HTH luxR-type" evidence="5">
    <location>
        <begin position="113"/>
        <end position="178"/>
    </location>
</feature>
<dbReference type="Pfam" id="PF00072">
    <property type="entry name" value="Response_reg"/>
    <property type="match status" value="1"/>
</dbReference>
<dbReference type="PANTHER" id="PTHR44688:SF16">
    <property type="entry name" value="DNA-BINDING TRANSCRIPTIONAL ACTIVATOR DEVR_DOSR"/>
    <property type="match status" value="1"/>
</dbReference>
<dbReference type="GO" id="GO:0000160">
    <property type="term" value="P:phosphorelay signal transduction system"/>
    <property type="evidence" value="ECO:0007669"/>
    <property type="project" value="InterPro"/>
</dbReference>
<dbReference type="EMBL" id="CP036316">
    <property type="protein sequence ID" value="QDT65191.1"/>
    <property type="molecule type" value="Genomic_DNA"/>
</dbReference>
<dbReference type="PROSITE" id="PS50110">
    <property type="entry name" value="RESPONSE_REGULATORY"/>
    <property type="match status" value="1"/>
</dbReference>
<dbReference type="SMART" id="SM00448">
    <property type="entry name" value="REC"/>
    <property type="match status" value="1"/>
</dbReference>
<evidence type="ECO:0000313" key="7">
    <source>
        <dbReference type="EMBL" id="QDT65191.1"/>
    </source>
</evidence>
<dbReference type="Pfam" id="PF00196">
    <property type="entry name" value="GerE"/>
    <property type="match status" value="1"/>
</dbReference>
<dbReference type="InterPro" id="IPR036388">
    <property type="entry name" value="WH-like_DNA-bd_sf"/>
</dbReference>
<dbReference type="AlphaFoldDB" id="A0A517T9Z0"/>
<keyword evidence="2" id="KW-0238">DNA-binding</keyword>
<dbReference type="InterPro" id="IPR011006">
    <property type="entry name" value="CheY-like_superfamily"/>
</dbReference>
<dbReference type="Gene3D" id="3.40.50.2300">
    <property type="match status" value="1"/>
</dbReference>
<dbReference type="KEGG" id="chya:V22_24380"/>
<keyword evidence="1" id="KW-0805">Transcription regulation</keyword>
<dbReference type="CDD" id="cd06170">
    <property type="entry name" value="LuxR_C_like"/>
    <property type="match status" value="1"/>
</dbReference>
<dbReference type="InterPro" id="IPR000792">
    <property type="entry name" value="Tscrpt_reg_LuxR_C"/>
</dbReference>
<dbReference type="SUPFAM" id="SSF52172">
    <property type="entry name" value="CheY-like"/>
    <property type="match status" value="1"/>
</dbReference>
<dbReference type="Proteomes" id="UP000319976">
    <property type="component" value="Chromosome"/>
</dbReference>
<evidence type="ECO:0000259" key="6">
    <source>
        <dbReference type="PROSITE" id="PS50110"/>
    </source>
</evidence>
<dbReference type="Gene3D" id="1.10.10.10">
    <property type="entry name" value="Winged helix-like DNA-binding domain superfamily/Winged helix DNA-binding domain"/>
    <property type="match status" value="1"/>
</dbReference>
<evidence type="ECO:0000256" key="2">
    <source>
        <dbReference type="ARBA" id="ARBA00023125"/>
    </source>
</evidence>
<feature type="domain" description="Response regulatory" evidence="6">
    <location>
        <begin position="1"/>
        <end position="97"/>
    </location>
</feature>
<gene>
    <name evidence="7" type="primary">todT</name>
    <name evidence="7" type="ORF">V22_24380</name>
</gene>
<evidence type="ECO:0000256" key="4">
    <source>
        <dbReference type="PROSITE-ProRule" id="PRU00169"/>
    </source>
</evidence>
<dbReference type="PANTHER" id="PTHR44688">
    <property type="entry name" value="DNA-BINDING TRANSCRIPTIONAL ACTIVATOR DEVR_DOSR"/>
    <property type="match status" value="1"/>
</dbReference>
<evidence type="ECO:0000256" key="1">
    <source>
        <dbReference type="ARBA" id="ARBA00023015"/>
    </source>
</evidence>
<dbReference type="GO" id="GO:0003677">
    <property type="term" value="F:DNA binding"/>
    <property type="evidence" value="ECO:0007669"/>
    <property type="project" value="UniProtKB-KW"/>
</dbReference>